<evidence type="ECO:0000313" key="9">
    <source>
        <dbReference type="Proteomes" id="UP000281738"/>
    </source>
</evidence>
<dbReference type="OrthoDB" id="9804285at2"/>
<evidence type="ECO:0000259" key="6">
    <source>
        <dbReference type="Pfam" id="PF04542"/>
    </source>
</evidence>
<organism evidence="8 9">
    <name type="scientific">Nocardioides aurantiacus</name>
    <dbReference type="NCBI Taxonomy" id="86796"/>
    <lineage>
        <taxon>Bacteria</taxon>
        <taxon>Bacillati</taxon>
        <taxon>Actinomycetota</taxon>
        <taxon>Actinomycetes</taxon>
        <taxon>Propionibacteriales</taxon>
        <taxon>Nocardioidaceae</taxon>
        <taxon>Nocardioides</taxon>
    </lineage>
</organism>
<evidence type="ECO:0000313" key="8">
    <source>
        <dbReference type="EMBL" id="ROR91012.1"/>
    </source>
</evidence>
<dbReference type="InterPro" id="IPR013324">
    <property type="entry name" value="RNA_pol_sigma_r3/r4-like"/>
</dbReference>
<dbReference type="InterPro" id="IPR007627">
    <property type="entry name" value="RNA_pol_sigma70_r2"/>
</dbReference>
<dbReference type="InterPro" id="IPR014284">
    <property type="entry name" value="RNA_pol_sigma-70_dom"/>
</dbReference>
<sequence>MPTHLRVPRTPTRRVAPARAVTQERLDRADLTRRLFERRESAAEETVRRDLLEQIVELHLDVASSIASRYRSRGVDADDLDQVASLGLFKAVQRFDVHAGPEFMSFALPTIRGEIQRYFRDHGWMVRPPRRIQELQQSLRSAQTDLERLFGRSPRPGELAAHLDVSTEDVVEAVSARGCFSPSSLDLLTSSDDTPTLYEFLSVDDPGQPAVEARVVLGPLVRELSERDRHVLSLRFFSGWPQSEIATHIGGTQVQVSRLLERILRDLRRGLGEEPDRVLST</sequence>
<dbReference type="InterPro" id="IPR036388">
    <property type="entry name" value="WH-like_DNA-bd_sf"/>
</dbReference>
<dbReference type="GO" id="GO:0003677">
    <property type="term" value="F:DNA binding"/>
    <property type="evidence" value="ECO:0007669"/>
    <property type="project" value="UniProtKB-KW"/>
</dbReference>
<dbReference type="AlphaFoldDB" id="A0A3N2CTZ8"/>
<evidence type="ECO:0000256" key="4">
    <source>
        <dbReference type="ARBA" id="ARBA00023163"/>
    </source>
</evidence>
<dbReference type="Pfam" id="PF04545">
    <property type="entry name" value="Sigma70_r4"/>
    <property type="match status" value="1"/>
</dbReference>
<dbReference type="InterPro" id="IPR007630">
    <property type="entry name" value="RNA_pol_sigma70_r4"/>
</dbReference>
<proteinExistence type="predicted"/>
<dbReference type="Pfam" id="PF04542">
    <property type="entry name" value="Sigma70_r2"/>
    <property type="match status" value="1"/>
</dbReference>
<dbReference type="Proteomes" id="UP000281738">
    <property type="component" value="Unassembled WGS sequence"/>
</dbReference>
<comment type="caution">
    <text evidence="8">The sequence shown here is derived from an EMBL/GenBank/DDBJ whole genome shotgun (WGS) entry which is preliminary data.</text>
</comment>
<gene>
    <name evidence="8" type="ORF">EDD33_1870</name>
</gene>
<dbReference type="PANTHER" id="PTHR30385">
    <property type="entry name" value="SIGMA FACTOR F FLAGELLAR"/>
    <property type="match status" value="1"/>
</dbReference>
<evidence type="ECO:0000259" key="5">
    <source>
        <dbReference type="Pfam" id="PF04539"/>
    </source>
</evidence>
<dbReference type="EMBL" id="RKHO01000001">
    <property type="protein sequence ID" value="ROR91012.1"/>
    <property type="molecule type" value="Genomic_DNA"/>
</dbReference>
<protein>
    <submittedName>
        <fullName evidence="8">RNA polymerase sigma-28 (SigD/FliA/WhiG) subunit</fullName>
    </submittedName>
</protein>
<keyword evidence="1" id="KW-0805">Transcription regulation</keyword>
<dbReference type="NCBIfam" id="TIGR02937">
    <property type="entry name" value="sigma70-ECF"/>
    <property type="match status" value="1"/>
</dbReference>
<keyword evidence="2" id="KW-0731">Sigma factor</keyword>
<dbReference type="RefSeq" id="WP_123390330.1">
    <property type="nucleotide sequence ID" value="NZ_RKHO01000001.1"/>
</dbReference>
<dbReference type="Gene3D" id="1.10.10.10">
    <property type="entry name" value="Winged helix-like DNA-binding domain superfamily/Winged helix DNA-binding domain"/>
    <property type="match status" value="2"/>
</dbReference>
<dbReference type="GO" id="GO:0006352">
    <property type="term" value="P:DNA-templated transcription initiation"/>
    <property type="evidence" value="ECO:0007669"/>
    <property type="project" value="InterPro"/>
</dbReference>
<name>A0A3N2CTZ8_9ACTN</name>
<dbReference type="GO" id="GO:0016987">
    <property type="term" value="F:sigma factor activity"/>
    <property type="evidence" value="ECO:0007669"/>
    <property type="project" value="UniProtKB-KW"/>
</dbReference>
<dbReference type="SUPFAM" id="SSF88659">
    <property type="entry name" value="Sigma3 and sigma4 domains of RNA polymerase sigma factors"/>
    <property type="match status" value="2"/>
</dbReference>
<feature type="domain" description="RNA polymerase sigma-70 region 3" evidence="5">
    <location>
        <begin position="138"/>
        <end position="203"/>
    </location>
</feature>
<keyword evidence="9" id="KW-1185">Reference proteome</keyword>
<dbReference type="Pfam" id="PF04539">
    <property type="entry name" value="Sigma70_r3"/>
    <property type="match status" value="1"/>
</dbReference>
<feature type="domain" description="RNA polymerase sigma-70 region 4" evidence="7">
    <location>
        <begin position="222"/>
        <end position="268"/>
    </location>
</feature>
<keyword evidence="4" id="KW-0804">Transcription</keyword>
<evidence type="ECO:0000259" key="7">
    <source>
        <dbReference type="Pfam" id="PF04545"/>
    </source>
</evidence>
<dbReference type="Gene3D" id="1.20.120.1810">
    <property type="match status" value="1"/>
</dbReference>
<reference evidence="8 9" key="1">
    <citation type="submission" date="2018-11" db="EMBL/GenBank/DDBJ databases">
        <title>Sequencing the genomes of 1000 actinobacteria strains.</title>
        <authorList>
            <person name="Klenk H.-P."/>
        </authorList>
    </citation>
    <scope>NUCLEOTIDE SEQUENCE [LARGE SCALE GENOMIC DNA]</scope>
    <source>
        <strain evidence="8 9">DSM 12652</strain>
    </source>
</reference>
<evidence type="ECO:0000256" key="2">
    <source>
        <dbReference type="ARBA" id="ARBA00023082"/>
    </source>
</evidence>
<dbReference type="InterPro" id="IPR013325">
    <property type="entry name" value="RNA_pol_sigma_r2"/>
</dbReference>
<keyword evidence="3" id="KW-0238">DNA-binding</keyword>
<feature type="domain" description="RNA polymerase sigma-70 region 2" evidence="6">
    <location>
        <begin position="56"/>
        <end position="124"/>
    </location>
</feature>
<evidence type="ECO:0000256" key="3">
    <source>
        <dbReference type="ARBA" id="ARBA00023125"/>
    </source>
</evidence>
<evidence type="ECO:0000256" key="1">
    <source>
        <dbReference type="ARBA" id="ARBA00023015"/>
    </source>
</evidence>
<dbReference type="InterPro" id="IPR007624">
    <property type="entry name" value="RNA_pol_sigma70_r3"/>
</dbReference>
<accession>A0A3N2CTZ8</accession>
<dbReference type="SUPFAM" id="SSF88946">
    <property type="entry name" value="Sigma2 domain of RNA polymerase sigma factors"/>
    <property type="match status" value="1"/>
</dbReference>
<dbReference type="PANTHER" id="PTHR30385:SF4">
    <property type="entry name" value="RNA POLYMERASE SIGMA-E FACTOR"/>
    <property type="match status" value="1"/>
</dbReference>